<evidence type="ECO:0000256" key="1">
    <source>
        <dbReference type="SAM" id="MobiDB-lite"/>
    </source>
</evidence>
<keyword evidence="3" id="KW-1185">Reference proteome</keyword>
<proteinExistence type="predicted"/>
<name>A0A4Q9PRQ9_9APHY</name>
<reference evidence="2 3" key="1">
    <citation type="submission" date="2019-01" db="EMBL/GenBank/DDBJ databases">
        <title>Draft genome sequences of three monokaryotic isolates of the white-rot basidiomycete fungus Dichomitus squalens.</title>
        <authorList>
            <consortium name="DOE Joint Genome Institute"/>
            <person name="Lopez S.C."/>
            <person name="Andreopoulos B."/>
            <person name="Pangilinan J."/>
            <person name="Lipzen A."/>
            <person name="Riley R."/>
            <person name="Ahrendt S."/>
            <person name="Ng V."/>
            <person name="Barry K."/>
            <person name="Daum C."/>
            <person name="Grigoriev I.V."/>
            <person name="Hilden K.S."/>
            <person name="Makela M.R."/>
            <person name="de Vries R.P."/>
        </authorList>
    </citation>
    <scope>NUCLEOTIDE SEQUENCE [LARGE SCALE GENOMIC DNA]</scope>
    <source>
        <strain evidence="2 3">CBS 464.89</strain>
    </source>
</reference>
<dbReference type="Proteomes" id="UP000292082">
    <property type="component" value="Unassembled WGS sequence"/>
</dbReference>
<evidence type="ECO:0000313" key="3">
    <source>
        <dbReference type="Proteomes" id="UP000292082"/>
    </source>
</evidence>
<protein>
    <submittedName>
        <fullName evidence="2">Uncharacterized protein</fullName>
    </submittedName>
</protein>
<sequence length="150" mass="16891">MAQASPACVGVFVGSRARAAHKLQAIINRKVPVRASRTARRGCAKAKSRPYLPRRRYDCLYWAGRVCAHSGRISRPEIRMNGFRDPFCHLVTATLYECPVRCPCRSFTLSVIPRPPIAHARNCSGAPISRPRQTEYSTTQKPPHLHIRRS</sequence>
<gene>
    <name evidence="2" type="ORF">BD310DRAFT_949707</name>
</gene>
<dbReference type="AlphaFoldDB" id="A0A4Q9PRQ9"/>
<organism evidence="2 3">
    <name type="scientific">Dichomitus squalens</name>
    <dbReference type="NCBI Taxonomy" id="114155"/>
    <lineage>
        <taxon>Eukaryota</taxon>
        <taxon>Fungi</taxon>
        <taxon>Dikarya</taxon>
        <taxon>Basidiomycota</taxon>
        <taxon>Agaricomycotina</taxon>
        <taxon>Agaricomycetes</taxon>
        <taxon>Polyporales</taxon>
        <taxon>Polyporaceae</taxon>
        <taxon>Dichomitus</taxon>
    </lineage>
</organism>
<dbReference type="EMBL" id="ML145142">
    <property type="protein sequence ID" value="TBU57066.1"/>
    <property type="molecule type" value="Genomic_DNA"/>
</dbReference>
<feature type="region of interest" description="Disordered" evidence="1">
    <location>
        <begin position="122"/>
        <end position="150"/>
    </location>
</feature>
<evidence type="ECO:0000313" key="2">
    <source>
        <dbReference type="EMBL" id="TBU57066.1"/>
    </source>
</evidence>
<accession>A0A4Q9PRQ9</accession>